<reference evidence="11" key="1">
    <citation type="submission" date="2021-06" db="EMBL/GenBank/DDBJ databases">
        <authorList>
            <person name="Hodson N. C."/>
            <person name="Mongue J. A."/>
            <person name="Jaron S. K."/>
        </authorList>
    </citation>
    <scope>NUCLEOTIDE SEQUENCE</scope>
</reference>
<keyword evidence="6 9" id="KW-0732">Signal</keyword>
<comment type="subunit">
    <text evidence="2">Heterodimer of burs and pburs.</text>
</comment>
<dbReference type="AlphaFoldDB" id="A0A8J2KVQ1"/>
<dbReference type="PANTHER" id="PTHR15283:SF7">
    <property type="entry name" value="BURSICON"/>
    <property type="match status" value="1"/>
</dbReference>
<evidence type="ECO:0000313" key="11">
    <source>
        <dbReference type="EMBL" id="CAG7820671.1"/>
    </source>
</evidence>
<keyword evidence="4" id="KW-0964">Secreted</keyword>
<dbReference type="PANTHER" id="PTHR15283">
    <property type="entry name" value="GREMLIN 1"/>
    <property type="match status" value="1"/>
</dbReference>
<feature type="signal peptide" evidence="9">
    <location>
        <begin position="1"/>
        <end position="27"/>
    </location>
</feature>
<evidence type="ECO:0000256" key="5">
    <source>
        <dbReference type="ARBA" id="ARBA00022702"/>
    </source>
</evidence>
<accession>A0A8J2KVQ1</accession>
<dbReference type="OrthoDB" id="6493004at2759"/>
<evidence type="ECO:0000256" key="6">
    <source>
        <dbReference type="ARBA" id="ARBA00022729"/>
    </source>
</evidence>
<feature type="domain" description="CTCK" evidence="10">
    <location>
        <begin position="32"/>
        <end position="119"/>
    </location>
</feature>
<dbReference type="Proteomes" id="UP000708208">
    <property type="component" value="Unassembled WGS sequence"/>
</dbReference>
<evidence type="ECO:0000256" key="9">
    <source>
        <dbReference type="SAM" id="SignalP"/>
    </source>
</evidence>
<dbReference type="GO" id="GO:0009887">
    <property type="term" value="P:animal organ morphogenesis"/>
    <property type="evidence" value="ECO:0007669"/>
    <property type="project" value="TreeGrafter"/>
</dbReference>
<comment type="subcellular location">
    <subcellularLocation>
        <location evidence="1">Secreted</location>
    </subcellularLocation>
</comment>
<dbReference type="GO" id="GO:0005179">
    <property type="term" value="F:hormone activity"/>
    <property type="evidence" value="ECO:0007669"/>
    <property type="project" value="UniProtKB-KW"/>
</dbReference>
<sequence>MLDPYYSKGIFLGGVILISVWITGISAEDCKLTPVYHNLQSPGCNSITIPSFACVGKCTSYVQVSGSKMWEMERSCMCCQESGERVATVTLNCPGAPAGSKVRKVMTKAPMECMCRPCSAVEEGSVLPQEIGGFSSDMQLRSMYTH</sequence>
<evidence type="ECO:0000256" key="2">
    <source>
        <dbReference type="ARBA" id="ARBA00011633"/>
    </source>
</evidence>
<evidence type="ECO:0000256" key="7">
    <source>
        <dbReference type="ARBA" id="ARBA00023157"/>
    </source>
</evidence>
<feature type="chain" id="PRO_5035167823" description="Bursicon" evidence="9">
    <location>
        <begin position="28"/>
        <end position="146"/>
    </location>
</feature>
<name>A0A8J2KVQ1_9HEXA</name>
<dbReference type="GO" id="GO:0005615">
    <property type="term" value="C:extracellular space"/>
    <property type="evidence" value="ECO:0007669"/>
    <property type="project" value="TreeGrafter"/>
</dbReference>
<gene>
    <name evidence="11" type="ORF">AFUS01_LOCUS31050</name>
</gene>
<dbReference type="InterPro" id="IPR004133">
    <property type="entry name" value="DAN_dom"/>
</dbReference>
<evidence type="ECO:0000256" key="1">
    <source>
        <dbReference type="ARBA" id="ARBA00004613"/>
    </source>
</evidence>
<dbReference type="GO" id="GO:0036122">
    <property type="term" value="F:BMP binding"/>
    <property type="evidence" value="ECO:0007669"/>
    <property type="project" value="TreeGrafter"/>
</dbReference>
<proteinExistence type="predicted"/>
<organism evidence="11 12">
    <name type="scientific">Allacma fusca</name>
    <dbReference type="NCBI Taxonomy" id="39272"/>
    <lineage>
        <taxon>Eukaryota</taxon>
        <taxon>Metazoa</taxon>
        <taxon>Ecdysozoa</taxon>
        <taxon>Arthropoda</taxon>
        <taxon>Hexapoda</taxon>
        <taxon>Collembola</taxon>
        <taxon>Symphypleona</taxon>
        <taxon>Sminthuridae</taxon>
        <taxon>Allacma</taxon>
    </lineage>
</organism>
<keyword evidence="5" id="KW-0372">Hormone</keyword>
<evidence type="ECO:0000256" key="3">
    <source>
        <dbReference type="ARBA" id="ARBA00018035"/>
    </source>
</evidence>
<dbReference type="EMBL" id="CAJVCH010486568">
    <property type="protein sequence ID" value="CAG7820671.1"/>
    <property type="molecule type" value="Genomic_DNA"/>
</dbReference>
<evidence type="ECO:0000313" key="12">
    <source>
        <dbReference type="Proteomes" id="UP000708208"/>
    </source>
</evidence>
<dbReference type="Pfam" id="PF03045">
    <property type="entry name" value="DAN"/>
    <property type="match status" value="1"/>
</dbReference>
<dbReference type="InterPro" id="IPR006207">
    <property type="entry name" value="Cys_knot_C"/>
</dbReference>
<evidence type="ECO:0000256" key="4">
    <source>
        <dbReference type="ARBA" id="ARBA00022525"/>
    </source>
</evidence>
<evidence type="ECO:0000256" key="8">
    <source>
        <dbReference type="ARBA" id="ARBA00029634"/>
    </source>
</evidence>
<keyword evidence="12" id="KW-1185">Reference proteome</keyword>
<keyword evidence="7" id="KW-1015">Disulfide bond</keyword>
<dbReference type="SMART" id="SM00041">
    <property type="entry name" value="CT"/>
    <property type="match status" value="1"/>
</dbReference>
<comment type="caution">
    <text evidence="11">The sequence shown here is derived from an EMBL/GenBank/DDBJ whole genome shotgun (WGS) entry which is preliminary data.</text>
</comment>
<dbReference type="GO" id="GO:0038098">
    <property type="term" value="P:sequestering of BMP from receptor via BMP binding"/>
    <property type="evidence" value="ECO:0007669"/>
    <property type="project" value="TreeGrafter"/>
</dbReference>
<evidence type="ECO:0000259" key="10">
    <source>
        <dbReference type="SMART" id="SM00041"/>
    </source>
</evidence>
<protein>
    <recommendedName>
        <fullName evidence="3">Bursicon</fullName>
    </recommendedName>
    <alternativeName>
        <fullName evidence="8">Bursicon subunit alpha</fullName>
    </alternativeName>
</protein>